<sequence>MFVLEGVLQVDIEVFMLIFIRMTGLFVIAPIFGTRSIPAYLKIGFSFMLALILVNTIKVQELYFSNIYEYFILVLKEFVVGITLGYVSYLVFTAIYVAGQFIDMQIGFGVVNVIDPISSTQVSITSTFYFVLCMLVFLICRGHHILIRALFASYNYIPIGAGVFGQEIVNDIIRVFGNIFLIAFKISAPITAAIMISEVALGIISKTVPQLNVFMVGMPLKIILGLAVMVITIPMFVYLVENLITGIDSEMHIFLKDMAPK</sequence>
<evidence type="ECO:0000256" key="9">
    <source>
        <dbReference type="NCBIfam" id="TIGR01400"/>
    </source>
</evidence>
<keyword evidence="7 10" id="KW-0472">Membrane</keyword>
<keyword evidence="11" id="KW-0282">Flagellum</keyword>
<dbReference type="InterPro" id="IPR002010">
    <property type="entry name" value="T3SS_IM_R"/>
</dbReference>
<protein>
    <recommendedName>
        <fullName evidence="3 9">Flagellar biosynthetic protein FliR</fullName>
    </recommendedName>
</protein>
<dbReference type="NCBIfam" id="TIGR01400">
    <property type="entry name" value="fliR"/>
    <property type="match status" value="1"/>
</dbReference>
<feature type="transmembrane region" description="Helical" evidence="10">
    <location>
        <begin position="78"/>
        <end position="102"/>
    </location>
</feature>
<dbReference type="OrthoDB" id="9807748at2"/>
<evidence type="ECO:0000256" key="8">
    <source>
        <dbReference type="ARBA" id="ARBA00023143"/>
    </source>
</evidence>
<dbReference type="GO" id="GO:0005886">
    <property type="term" value="C:plasma membrane"/>
    <property type="evidence" value="ECO:0007669"/>
    <property type="project" value="UniProtKB-SubCell"/>
</dbReference>
<comment type="similarity">
    <text evidence="2 10">Belongs to the FliR/MopE/SpaR family.</text>
</comment>
<dbReference type="Pfam" id="PF01311">
    <property type="entry name" value="Bac_export_1"/>
    <property type="match status" value="1"/>
</dbReference>
<evidence type="ECO:0000313" key="12">
    <source>
        <dbReference type="Proteomes" id="UP000289166"/>
    </source>
</evidence>
<evidence type="ECO:0000256" key="1">
    <source>
        <dbReference type="ARBA" id="ARBA00002578"/>
    </source>
</evidence>
<dbReference type="AlphaFoldDB" id="A0A4V1K2G9"/>
<feature type="transmembrane region" description="Helical" evidence="10">
    <location>
        <begin position="145"/>
        <end position="164"/>
    </location>
</feature>
<keyword evidence="8 10" id="KW-0975">Bacterial flagellum</keyword>
<evidence type="ECO:0000256" key="7">
    <source>
        <dbReference type="ARBA" id="ARBA00023136"/>
    </source>
</evidence>
<name>A0A4V1K2G9_9FIRM</name>
<keyword evidence="11" id="KW-0966">Cell projection</keyword>
<feature type="transmembrane region" description="Helical" evidence="10">
    <location>
        <begin position="39"/>
        <end position="57"/>
    </location>
</feature>
<keyword evidence="4 10" id="KW-1003">Cell membrane</keyword>
<evidence type="ECO:0000256" key="10">
    <source>
        <dbReference type="RuleBase" id="RU362071"/>
    </source>
</evidence>
<evidence type="ECO:0000256" key="6">
    <source>
        <dbReference type="ARBA" id="ARBA00022989"/>
    </source>
</evidence>
<comment type="subcellular location">
    <subcellularLocation>
        <location evidence="10">Cell membrane</location>
        <topology evidence="10">Multi-pass membrane protein</topology>
    </subcellularLocation>
    <subcellularLocation>
        <location evidence="10">Bacterial flagellum basal body</location>
    </subcellularLocation>
</comment>
<feature type="transmembrane region" description="Helical" evidence="10">
    <location>
        <begin position="176"/>
        <end position="201"/>
    </location>
</feature>
<gene>
    <name evidence="11" type="primary">fliR</name>
    <name evidence="11" type="ORF">EFD62_03230</name>
</gene>
<evidence type="ECO:0000256" key="2">
    <source>
        <dbReference type="ARBA" id="ARBA00009772"/>
    </source>
</evidence>
<evidence type="ECO:0000256" key="4">
    <source>
        <dbReference type="ARBA" id="ARBA00022475"/>
    </source>
</evidence>
<evidence type="ECO:0000256" key="3">
    <source>
        <dbReference type="ARBA" id="ARBA00021717"/>
    </source>
</evidence>
<dbReference type="EMBL" id="RLII01000002">
    <property type="protein sequence ID" value="RXE60249.1"/>
    <property type="molecule type" value="Genomic_DNA"/>
</dbReference>
<evidence type="ECO:0000256" key="5">
    <source>
        <dbReference type="ARBA" id="ARBA00022692"/>
    </source>
</evidence>
<dbReference type="InterPro" id="IPR006303">
    <property type="entry name" value="FliR"/>
</dbReference>
<proteinExistence type="inferred from homology"/>
<keyword evidence="5 10" id="KW-0812">Transmembrane</keyword>
<reference evidence="12" key="1">
    <citation type="submission" date="2018-11" db="EMBL/GenBank/DDBJ databases">
        <title>Genome sequencing of a novel mesophilic and cellulolytic organism within the genus Hungateiclostridium.</title>
        <authorList>
            <person name="Rettenmaier R."/>
            <person name="Liebl W."/>
            <person name="Zverlov V."/>
        </authorList>
    </citation>
    <scope>NUCLEOTIDE SEQUENCE [LARGE SCALE GENOMIC DNA]</scope>
    <source>
        <strain evidence="12">N2K1</strain>
    </source>
</reference>
<keyword evidence="6 10" id="KW-1133">Transmembrane helix</keyword>
<comment type="caution">
    <text evidence="11">The sequence shown here is derived from an EMBL/GenBank/DDBJ whole genome shotgun (WGS) entry which is preliminary data.</text>
</comment>
<dbReference type="GO" id="GO:0044780">
    <property type="term" value="P:bacterial-type flagellum assembly"/>
    <property type="evidence" value="ECO:0007669"/>
    <property type="project" value="UniProtKB-UniRule"/>
</dbReference>
<accession>A0A4V1K2G9</accession>
<organism evidence="11 12">
    <name type="scientific">Acetivibrio mesophilus</name>
    <dbReference type="NCBI Taxonomy" id="2487273"/>
    <lineage>
        <taxon>Bacteria</taxon>
        <taxon>Bacillati</taxon>
        <taxon>Bacillota</taxon>
        <taxon>Clostridia</taxon>
        <taxon>Eubacteriales</taxon>
        <taxon>Oscillospiraceae</taxon>
        <taxon>Acetivibrio</taxon>
    </lineage>
</organism>
<dbReference type="RefSeq" id="WP_069193984.1">
    <property type="nucleotide sequence ID" value="NZ_RLII01000002.1"/>
</dbReference>
<evidence type="ECO:0000313" key="11">
    <source>
        <dbReference type="EMBL" id="RXE60249.1"/>
    </source>
</evidence>
<feature type="transmembrane region" description="Helical" evidence="10">
    <location>
        <begin position="12"/>
        <end position="33"/>
    </location>
</feature>
<dbReference type="PANTHER" id="PTHR30065">
    <property type="entry name" value="FLAGELLAR BIOSYNTHETIC PROTEIN FLIR"/>
    <property type="match status" value="1"/>
</dbReference>
<dbReference type="Proteomes" id="UP000289166">
    <property type="component" value="Unassembled WGS sequence"/>
</dbReference>
<dbReference type="PRINTS" id="PR00953">
    <property type="entry name" value="TYPE3IMRPROT"/>
</dbReference>
<dbReference type="PANTHER" id="PTHR30065:SF1">
    <property type="entry name" value="SURFACE PRESENTATION OF ANTIGENS PROTEIN SPAR"/>
    <property type="match status" value="1"/>
</dbReference>
<feature type="transmembrane region" description="Helical" evidence="10">
    <location>
        <begin position="122"/>
        <end position="140"/>
    </location>
</feature>
<dbReference type="GO" id="GO:0009425">
    <property type="term" value="C:bacterial-type flagellum basal body"/>
    <property type="evidence" value="ECO:0007669"/>
    <property type="project" value="UniProtKB-SubCell"/>
</dbReference>
<keyword evidence="11" id="KW-0969">Cilium</keyword>
<comment type="function">
    <text evidence="1 10">Role in flagellar biosynthesis.</text>
</comment>
<keyword evidence="12" id="KW-1185">Reference proteome</keyword>
<feature type="transmembrane region" description="Helical" evidence="10">
    <location>
        <begin position="222"/>
        <end position="240"/>
    </location>
</feature>
<dbReference type="GO" id="GO:0006605">
    <property type="term" value="P:protein targeting"/>
    <property type="evidence" value="ECO:0007669"/>
    <property type="project" value="UniProtKB-UniRule"/>
</dbReference>